<sequence>MKDWSKQTVVQLKAELKRRGLAQAGLKHELVTRLAEDDAAAIAAENEAQAAESDPAESSEPQHGDSAKPSVDSAPAVSSPNEAANVEPESEPEAAAKDADQSAPEAVNEPAVPAESDQSDAVAPAPETMPSVEPPTPAHSEVAQDAQKRKRSESPPDSPEAASRKRMKAEANGDSHSSEPSGLTGVISKIKEGLKEGTSIADDIANDAKDISENLPPPPAGERMEQDQPQPKDNNTEDVEMTTAEDVAITTAEDVVNKKALQEPHDANANVHASDVEHADRKDQDDPYQATEKQEAIEQTRQPTPLQDDGDAMEFERDVEPAIHPATPALYIKNFMRPLRDNVVQEHLLRLAAPVGADPREDDIEEFYIDAIRTHAFVVFRTTALASRVRNALHDVIWPDERERKPLWVDFVPPEKVKDWIDQESQAGRRRGDRWEVLYDREDDGFVVARLDSGTAPPPALSAPEPFRAVPSGPAVKDVNAIPLGPRGGRGFDGAPLGPRGDAPRGPGGRGPRQIPNFPGGPIKTTQKNPPISYQPVSEDLASRRVRNMRSFYTQDLKRNMGPETDINRYTFEQGDSFVDRGQEVFVGIRPPHRERDAQRRRQMGGPPPPRGHPGGRGRRNANRRLPRPLSDRYLPGINESGPYRQGDRGNYGPRFDDDRRDRLDDRDRRY</sequence>
<dbReference type="Pfam" id="PF02037">
    <property type="entry name" value="SAP"/>
    <property type="match status" value="1"/>
</dbReference>
<dbReference type="PROSITE" id="PS50800">
    <property type="entry name" value="SAP"/>
    <property type="match status" value="1"/>
</dbReference>
<dbReference type="CDD" id="cd12432">
    <property type="entry name" value="RRM_ACINU"/>
    <property type="match status" value="1"/>
</dbReference>
<name>A0A8H6JK95_9PEZI</name>
<feature type="region of interest" description="Disordered" evidence="1">
    <location>
        <begin position="585"/>
        <end position="671"/>
    </location>
</feature>
<dbReference type="AlphaFoldDB" id="A0A8H6JK95"/>
<protein>
    <submittedName>
        <fullName evidence="3">Sap domain-containing protein</fullName>
    </submittedName>
</protein>
<comment type="caution">
    <text evidence="3">The sequence shown here is derived from an EMBL/GenBank/DDBJ whole genome shotgun (WGS) entry which is preliminary data.</text>
</comment>
<dbReference type="Proteomes" id="UP000652219">
    <property type="component" value="Unassembled WGS sequence"/>
</dbReference>
<feature type="domain" description="SAP" evidence="2">
    <location>
        <begin position="4"/>
        <end position="38"/>
    </location>
</feature>
<feature type="region of interest" description="Disordered" evidence="1">
    <location>
        <begin position="42"/>
        <end position="310"/>
    </location>
</feature>
<evidence type="ECO:0000313" key="4">
    <source>
        <dbReference type="Proteomes" id="UP000652219"/>
    </source>
</evidence>
<feature type="compositionally biased region" description="Polar residues" evidence="1">
    <location>
        <begin position="524"/>
        <end position="536"/>
    </location>
</feature>
<dbReference type="EMBL" id="WIGN01000046">
    <property type="protein sequence ID" value="KAF6814166.1"/>
    <property type="molecule type" value="Genomic_DNA"/>
</dbReference>
<feature type="compositionally biased region" description="Basic residues" evidence="1">
    <location>
        <begin position="614"/>
        <end position="627"/>
    </location>
</feature>
<keyword evidence="4" id="KW-1185">Reference proteome</keyword>
<dbReference type="PANTHER" id="PTHR47031">
    <property type="entry name" value="SAP DNA-BINDING DOMAIN-CONTAINING PROTEIN"/>
    <property type="match status" value="1"/>
</dbReference>
<feature type="compositionally biased region" description="Basic and acidic residues" evidence="1">
    <location>
        <begin position="168"/>
        <end position="177"/>
    </location>
</feature>
<feature type="compositionally biased region" description="Low complexity" evidence="1">
    <location>
        <begin position="67"/>
        <end position="80"/>
    </location>
</feature>
<evidence type="ECO:0000256" key="1">
    <source>
        <dbReference type="SAM" id="MobiDB-lite"/>
    </source>
</evidence>
<proteinExistence type="predicted"/>
<dbReference type="InterPro" id="IPR036361">
    <property type="entry name" value="SAP_dom_sf"/>
</dbReference>
<reference evidence="3 4" key="1">
    <citation type="journal article" date="2020" name="Phytopathology">
        <title>Genome Sequence Resources of Colletotrichum truncatum, C. plurivorum, C. musicola, and C. sojae: Four Species Pathogenic to Soybean (Glycine max).</title>
        <authorList>
            <person name="Rogerio F."/>
            <person name="Boufleur T.R."/>
            <person name="Ciampi-Guillardi M."/>
            <person name="Sukno S.A."/>
            <person name="Thon M.R."/>
            <person name="Massola Junior N.S."/>
            <person name="Baroncelli R."/>
        </authorList>
    </citation>
    <scope>NUCLEOTIDE SEQUENCE [LARGE SCALE GENOMIC DNA]</scope>
    <source>
        <strain evidence="3 4">LFN0009</strain>
    </source>
</reference>
<feature type="compositionally biased region" description="Low complexity" evidence="1">
    <location>
        <begin position="42"/>
        <end position="52"/>
    </location>
</feature>
<feature type="compositionally biased region" description="Low complexity" evidence="1">
    <location>
        <begin position="493"/>
        <end position="505"/>
    </location>
</feature>
<gene>
    <name evidence="3" type="ORF">CSOJ01_04220</name>
</gene>
<dbReference type="InterPro" id="IPR003034">
    <property type="entry name" value="SAP_dom"/>
</dbReference>
<evidence type="ECO:0000313" key="3">
    <source>
        <dbReference type="EMBL" id="KAF6814166.1"/>
    </source>
</evidence>
<dbReference type="Gene3D" id="1.10.720.30">
    <property type="entry name" value="SAP domain"/>
    <property type="match status" value="1"/>
</dbReference>
<organism evidence="3 4">
    <name type="scientific">Colletotrichum sojae</name>
    <dbReference type="NCBI Taxonomy" id="2175907"/>
    <lineage>
        <taxon>Eukaryota</taxon>
        <taxon>Fungi</taxon>
        <taxon>Dikarya</taxon>
        <taxon>Ascomycota</taxon>
        <taxon>Pezizomycotina</taxon>
        <taxon>Sordariomycetes</taxon>
        <taxon>Hypocreomycetidae</taxon>
        <taxon>Glomerellales</taxon>
        <taxon>Glomerellaceae</taxon>
        <taxon>Colletotrichum</taxon>
        <taxon>Colletotrichum orchidearum species complex</taxon>
    </lineage>
</organism>
<evidence type="ECO:0000259" key="2">
    <source>
        <dbReference type="PROSITE" id="PS50800"/>
    </source>
</evidence>
<feature type="compositionally biased region" description="Basic and acidic residues" evidence="1">
    <location>
        <begin position="655"/>
        <end position="671"/>
    </location>
</feature>
<dbReference type="PANTHER" id="PTHR47031:SF3">
    <property type="entry name" value="SAP DOMAIN-CONTAINING PROTEIN"/>
    <property type="match status" value="1"/>
</dbReference>
<accession>A0A8H6JK95</accession>
<dbReference type="SUPFAM" id="SSF68906">
    <property type="entry name" value="SAP domain"/>
    <property type="match status" value="1"/>
</dbReference>
<feature type="compositionally biased region" description="Basic and acidic residues" evidence="1">
    <location>
        <begin position="274"/>
        <end position="285"/>
    </location>
</feature>
<dbReference type="SMART" id="SM00513">
    <property type="entry name" value="SAP"/>
    <property type="match status" value="1"/>
</dbReference>
<feature type="compositionally biased region" description="Basic and acidic residues" evidence="1">
    <location>
        <begin position="255"/>
        <end position="266"/>
    </location>
</feature>
<dbReference type="InterPro" id="IPR034257">
    <property type="entry name" value="Acinus_RRM"/>
</dbReference>
<feature type="compositionally biased region" description="Low complexity" evidence="1">
    <location>
        <begin position="103"/>
        <end position="115"/>
    </location>
</feature>
<feature type="region of interest" description="Disordered" evidence="1">
    <location>
        <begin position="472"/>
        <end position="543"/>
    </location>
</feature>